<reference evidence="2 3" key="1">
    <citation type="submission" date="2019-06" db="EMBL/GenBank/DDBJ databases">
        <title>A chromosome-scale genome assembly of the European perch, Perca fluviatilis.</title>
        <authorList>
            <person name="Roques C."/>
            <person name="Zahm M."/>
            <person name="Cabau C."/>
            <person name="Klopp C."/>
            <person name="Bouchez O."/>
            <person name="Donnadieu C."/>
            <person name="Kuhl H."/>
            <person name="Gislard M."/>
            <person name="Guendouz S."/>
            <person name="Journot L."/>
            <person name="Haffray P."/>
            <person name="Bestin A."/>
            <person name="Morvezen R."/>
            <person name="Feron R."/>
            <person name="Wen M."/>
            <person name="Jouanno E."/>
            <person name="Herpin A."/>
            <person name="Schartl M."/>
            <person name="Postlethwait J."/>
            <person name="Schaerlinger B."/>
            <person name="Chardard D."/>
            <person name="Lecocq T."/>
            <person name="Poncet C."/>
            <person name="Jaffrelo L."/>
            <person name="Lampietro C."/>
            <person name="Guiguen Y."/>
        </authorList>
    </citation>
    <scope>NUCLEOTIDE SEQUENCE [LARGE SCALE GENOMIC DNA]</scope>
    <source>
        <tissue evidence="2">Blood</tissue>
    </source>
</reference>
<name>A0A6A5EWD6_PERFL</name>
<keyword evidence="3" id="KW-1185">Reference proteome</keyword>
<dbReference type="Gene3D" id="3.30.70.1820">
    <property type="entry name" value="L1 transposable element, RRM domain"/>
    <property type="match status" value="1"/>
</dbReference>
<sequence length="105" mass="11777">MLKPRREMLILESLCAKLAKHNATLYERLEDLGRRQNLRVIGIPEDTEGPQVTAFMEDFFSETLGMPIQPNQLPICDQARRSLVPKPQVTPPADHRAGASQPGQT</sequence>
<gene>
    <name evidence="2" type="ORF">PFLUV_G00022750</name>
</gene>
<evidence type="ECO:0000256" key="1">
    <source>
        <dbReference type="SAM" id="MobiDB-lite"/>
    </source>
</evidence>
<comment type="caution">
    <text evidence="2">The sequence shown here is derived from an EMBL/GenBank/DDBJ whole genome shotgun (WGS) entry which is preliminary data.</text>
</comment>
<dbReference type="EMBL" id="VHII01000002">
    <property type="protein sequence ID" value="KAF1394077.1"/>
    <property type="molecule type" value="Genomic_DNA"/>
</dbReference>
<proteinExistence type="predicted"/>
<dbReference type="AlphaFoldDB" id="A0A6A5EWD6"/>
<evidence type="ECO:0000313" key="3">
    <source>
        <dbReference type="Proteomes" id="UP000465112"/>
    </source>
</evidence>
<evidence type="ECO:0000313" key="2">
    <source>
        <dbReference type="EMBL" id="KAF1394077.1"/>
    </source>
</evidence>
<organism evidence="2 3">
    <name type="scientific">Perca fluviatilis</name>
    <name type="common">European perch</name>
    <dbReference type="NCBI Taxonomy" id="8168"/>
    <lineage>
        <taxon>Eukaryota</taxon>
        <taxon>Metazoa</taxon>
        <taxon>Chordata</taxon>
        <taxon>Craniata</taxon>
        <taxon>Vertebrata</taxon>
        <taxon>Euteleostomi</taxon>
        <taxon>Actinopterygii</taxon>
        <taxon>Neopterygii</taxon>
        <taxon>Teleostei</taxon>
        <taxon>Neoteleostei</taxon>
        <taxon>Acanthomorphata</taxon>
        <taxon>Eupercaria</taxon>
        <taxon>Perciformes</taxon>
        <taxon>Percoidei</taxon>
        <taxon>Percidae</taxon>
        <taxon>Percinae</taxon>
        <taxon>Perca</taxon>
    </lineage>
</organism>
<protein>
    <submittedName>
        <fullName evidence="2">Uncharacterized protein</fullName>
    </submittedName>
</protein>
<accession>A0A6A5EWD6</accession>
<dbReference type="Proteomes" id="UP000465112">
    <property type="component" value="Chromosome 2"/>
</dbReference>
<feature type="region of interest" description="Disordered" evidence="1">
    <location>
        <begin position="80"/>
        <end position="105"/>
    </location>
</feature>